<feature type="domain" description="TF-B3" evidence="7">
    <location>
        <begin position="393"/>
        <end position="486"/>
    </location>
</feature>
<dbReference type="GO" id="GO:0003677">
    <property type="term" value="F:DNA binding"/>
    <property type="evidence" value="ECO:0007669"/>
    <property type="project" value="UniProtKB-KW"/>
</dbReference>
<feature type="domain" description="TF-B3" evidence="7">
    <location>
        <begin position="242"/>
        <end position="341"/>
    </location>
</feature>
<dbReference type="GO" id="GO:0005634">
    <property type="term" value="C:nucleus"/>
    <property type="evidence" value="ECO:0007669"/>
    <property type="project" value="UniProtKB-SubCell"/>
</dbReference>
<dbReference type="SUPFAM" id="SSF101936">
    <property type="entry name" value="DNA-binding pseudobarrel domain"/>
    <property type="match status" value="6"/>
</dbReference>
<evidence type="ECO:0000256" key="2">
    <source>
        <dbReference type="ARBA" id="ARBA00023015"/>
    </source>
</evidence>
<feature type="region of interest" description="Disordered" evidence="6">
    <location>
        <begin position="608"/>
        <end position="635"/>
    </location>
</feature>
<dbReference type="AlphaFoldDB" id="A0A6A6L7G6"/>
<evidence type="ECO:0000256" key="1">
    <source>
        <dbReference type="ARBA" id="ARBA00004123"/>
    </source>
</evidence>
<keyword evidence="4" id="KW-0804">Transcription</keyword>
<reference evidence="8 9" key="1">
    <citation type="journal article" date="2020" name="Mol. Plant">
        <title>The Chromosome-Based Rubber Tree Genome Provides New Insights into Spurge Genome Evolution and Rubber Biosynthesis.</title>
        <authorList>
            <person name="Liu J."/>
            <person name="Shi C."/>
            <person name="Shi C.C."/>
            <person name="Li W."/>
            <person name="Zhang Q.J."/>
            <person name="Zhang Y."/>
            <person name="Li K."/>
            <person name="Lu H.F."/>
            <person name="Shi C."/>
            <person name="Zhu S.T."/>
            <person name="Xiao Z.Y."/>
            <person name="Nan H."/>
            <person name="Yue Y."/>
            <person name="Zhu X.G."/>
            <person name="Wu Y."/>
            <person name="Hong X.N."/>
            <person name="Fan G.Y."/>
            <person name="Tong Y."/>
            <person name="Zhang D."/>
            <person name="Mao C.L."/>
            <person name="Liu Y.L."/>
            <person name="Hao S.J."/>
            <person name="Liu W.Q."/>
            <person name="Lv M.Q."/>
            <person name="Zhang H.B."/>
            <person name="Liu Y."/>
            <person name="Hu-Tang G.R."/>
            <person name="Wang J.P."/>
            <person name="Wang J.H."/>
            <person name="Sun Y.H."/>
            <person name="Ni S.B."/>
            <person name="Chen W.B."/>
            <person name="Zhang X.C."/>
            <person name="Jiao Y.N."/>
            <person name="Eichler E.E."/>
            <person name="Li G.H."/>
            <person name="Liu X."/>
            <person name="Gao L.Z."/>
        </authorList>
    </citation>
    <scope>NUCLEOTIDE SEQUENCE [LARGE SCALE GENOMIC DNA]</scope>
    <source>
        <strain evidence="9">cv. GT1</strain>
        <tissue evidence="8">Leaf</tissue>
    </source>
</reference>
<evidence type="ECO:0000256" key="5">
    <source>
        <dbReference type="ARBA" id="ARBA00023242"/>
    </source>
</evidence>
<dbReference type="PROSITE" id="PS50863">
    <property type="entry name" value="B3"/>
    <property type="match status" value="6"/>
</dbReference>
<protein>
    <recommendedName>
        <fullName evidence="7">TF-B3 domain-containing protein</fullName>
    </recommendedName>
</protein>
<dbReference type="InterPro" id="IPR003340">
    <property type="entry name" value="B3_DNA-bd"/>
</dbReference>
<keyword evidence="5" id="KW-0539">Nucleus</keyword>
<dbReference type="PANTHER" id="PTHR31920:SF108">
    <property type="entry name" value="B3 DOMAIN-CONTAINING TRANSCRIPTION FACTOR VRN1-LIKE"/>
    <property type="match status" value="1"/>
</dbReference>
<dbReference type="Pfam" id="PF02362">
    <property type="entry name" value="B3"/>
    <property type="match status" value="6"/>
</dbReference>
<name>A0A6A6L7G6_HEVBR</name>
<feature type="compositionally biased region" description="Polar residues" evidence="6">
    <location>
        <begin position="183"/>
        <end position="196"/>
    </location>
</feature>
<sequence length="942" mass="107322">MDSCPKKGDGRLMFKATKPHFFKIILDDTIRSRKLGIPRRFVRRYGSELSSPVFLKVPSGAKWQVQLVKCNGEIWLENGWQEFVEYYSLVFGYFLIFEFEQNCHFNVFVFDKSASEIDYPFNITNAYDEEPNLEEECPDPEIEETENDVGVEILGYSLRSPKTKAKSPLPFPQPHKKIKLENPTENTKSHWPTGQSEAKRSKEGMSNEKKSLDGVAGRKQPLTAEEKANALHNAGTKFKSGNPYFMIAMQPSYLHRLCIPASFMKDYFNKNSGSVALITEDRETWSVDFSYTLCNGRASATLRHGWKKFVQENHLEVGDVCVFELINRIAIRFKVGIFRHIKDANSSLSLDAGTSKQLKDEESSCCRQFNPGNSCSKAFGAIEAAKKFTSVNPFFKVIINSCHLENSLYVPLNLVAKSTKQGTNKVMLQVENRRWSVKLFRYPAKAMISDGWRSFARENSLKVGDVCIFELITNEAELLKCIPRKFVRKYGKDLSSPVLLKVPCGRIWQVELTKCDGEIWLQNGWQEFMEYYSLAHGSFIVFEYNKRNCHFNAIIFDKSASEIDYPISVTNGDDKEPNNIQEEIQEPKIIKETENDASADFVLCRKTKEKSPLSSPRPEKMTKVENPTENTSLHCPGKQVEEVDFAGESGYGGISGQKQTSYKIVARLNVKEKRKALNRARTNFKSKNPFFLVAMQPSYVRPGEKLTIPRSFAMKYFPKKHDGDATLNGLNGRTWSVKYYVHTAARNGETTAKITKGWRVFAQDNHLEVGDVCAFELIKSTKTTFKVAIFPHIKGTFLSSLLHSICDCRIYSASYLAVNRKSRIDEESNPPGAIEAAKSFTSVHPFFKLVISSGHLRRSIMHVPHNFISNIKQNTKKAKLQVENRWWPVKLTLYPHYAKGLFLSGWSVFAQENSLQMGDVCIFELIDCETVLVKVTIFRNVK</sequence>
<feature type="compositionally biased region" description="Basic and acidic residues" evidence="6">
    <location>
        <begin position="197"/>
        <end position="212"/>
    </location>
</feature>
<feature type="domain" description="TF-B3" evidence="7">
    <location>
        <begin position="691"/>
        <end position="793"/>
    </location>
</feature>
<evidence type="ECO:0000256" key="3">
    <source>
        <dbReference type="ARBA" id="ARBA00023125"/>
    </source>
</evidence>
<feature type="region of interest" description="Disordered" evidence="6">
    <location>
        <begin position="161"/>
        <end position="219"/>
    </location>
</feature>
<feature type="domain" description="TF-B3" evidence="7">
    <location>
        <begin position="498"/>
        <end position="559"/>
    </location>
</feature>
<accession>A0A6A6L7G6</accession>
<comment type="subcellular location">
    <subcellularLocation>
        <location evidence="1">Nucleus</location>
    </subcellularLocation>
</comment>
<dbReference type="Proteomes" id="UP000467840">
    <property type="component" value="Chromosome 7"/>
</dbReference>
<dbReference type="Gene3D" id="2.40.330.10">
    <property type="entry name" value="DNA-binding pseudobarrel domain"/>
    <property type="match status" value="6"/>
</dbReference>
<keyword evidence="2" id="KW-0805">Transcription regulation</keyword>
<evidence type="ECO:0000313" key="9">
    <source>
        <dbReference type="Proteomes" id="UP000467840"/>
    </source>
</evidence>
<proteinExistence type="predicted"/>
<comment type="caution">
    <text evidence="8">The sequence shown here is derived from an EMBL/GenBank/DDBJ whole genome shotgun (WGS) entry which is preliminary data.</text>
</comment>
<feature type="domain" description="TF-B3" evidence="7">
    <location>
        <begin position="20"/>
        <end position="113"/>
    </location>
</feature>
<keyword evidence="9" id="KW-1185">Reference proteome</keyword>
<evidence type="ECO:0000256" key="4">
    <source>
        <dbReference type="ARBA" id="ARBA00023163"/>
    </source>
</evidence>
<organism evidence="8 9">
    <name type="scientific">Hevea brasiliensis</name>
    <name type="common">Para rubber tree</name>
    <name type="synonym">Siphonia brasiliensis</name>
    <dbReference type="NCBI Taxonomy" id="3981"/>
    <lineage>
        <taxon>Eukaryota</taxon>
        <taxon>Viridiplantae</taxon>
        <taxon>Streptophyta</taxon>
        <taxon>Embryophyta</taxon>
        <taxon>Tracheophyta</taxon>
        <taxon>Spermatophyta</taxon>
        <taxon>Magnoliopsida</taxon>
        <taxon>eudicotyledons</taxon>
        <taxon>Gunneridae</taxon>
        <taxon>Pentapetalae</taxon>
        <taxon>rosids</taxon>
        <taxon>fabids</taxon>
        <taxon>Malpighiales</taxon>
        <taxon>Euphorbiaceae</taxon>
        <taxon>Crotonoideae</taxon>
        <taxon>Micrandreae</taxon>
        <taxon>Hevea</taxon>
    </lineage>
</organism>
<dbReference type="CDD" id="cd10017">
    <property type="entry name" value="B3_DNA"/>
    <property type="match status" value="6"/>
</dbReference>
<dbReference type="EMBL" id="JAAGAX010000013">
    <property type="protein sequence ID" value="KAF2296053.1"/>
    <property type="molecule type" value="Genomic_DNA"/>
</dbReference>
<dbReference type="InterPro" id="IPR050655">
    <property type="entry name" value="Plant_B3_domain"/>
</dbReference>
<keyword evidence="3" id="KW-0238">DNA-binding</keyword>
<dbReference type="PANTHER" id="PTHR31920">
    <property type="entry name" value="B3 DOMAIN-CONTAINING"/>
    <property type="match status" value="1"/>
</dbReference>
<evidence type="ECO:0000259" key="7">
    <source>
        <dbReference type="PROSITE" id="PS50863"/>
    </source>
</evidence>
<gene>
    <name evidence="8" type="ORF">GH714_035870</name>
</gene>
<evidence type="ECO:0000313" key="8">
    <source>
        <dbReference type="EMBL" id="KAF2296053.1"/>
    </source>
</evidence>
<evidence type="ECO:0000256" key="6">
    <source>
        <dbReference type="SAM" id="MobiDB-lite"/>
    </source>
</evidence>
<feature type="domain" description="TF-B3" evidence="7">
    <location>
        <begin position="846"/>
        <end position="941"/>
    </location>
</feature>
<dbReference type="InterPro" id="IPR015300">
    <property type="entry name" value="DNA-bd_pseudobarrel_sf"/>
</dbReference>
<dbReference type="SMART" id="SM01019">
    <property type="entry name" value="B3"/>
    <property type="match status" value="6"/>
</dbReference>